<accession>A0A699XDS5</accession>
<gene>
    <name evidence="1" type="ORF">Tci_926960</name>
</gene>
<reference evidence="1" key="1">
    <citation type="journal article" date="2019" name="Sci. Rep.">
        <title>Draft genome of Tanacetum cinerariifolium, the natural source of mosquito coil.</title>
        <authorList>
            <person name="Yamashiro T."/>
            <person name="Shiraishi A."/>
            <person name="Satake H."/>
            <person name="Nakayama K."/>
        </authorList>
    </citation>
    <scope>NUCLEOTIDE SEQUENCE</scope>
</reference>
<sequence>AESALAGTDPALGGFTDLFGSDFLIAGIRTVISPDTYLQKVYVPKWIVTNGSRLDGGHVCHEMVDKFAPLKFFALIR</sequence>
<feature type="non-terminal residue" evidence="1">
    <location>
        <position position="1"/>
    </location>
</feature>
<dbReference type="AlphaFoldDB" id="A0A699XDS5"/>
<evidence type="ECO:0000313" key="1">
    <source>
        <dbReference type="EMBL" id="GFD54991.1"/>
    </source>
</evidence>
<protein>
    <submittedName>
        <fullName evidence="1">Uncharacterized protein</fullName>
    </submittedName>
</protein>
<comment type="caution">
    <text evidence="1">The sequence shown here is derived from an EMBL/GenBank/DDBJ whole genome shotgun (WGS) entry which is preliminary data.</text>
</comment>
<organism evidence="1">
    <name type="scientific">Tanacetum cinerariifolium</name>
    <name type="common">Dalmatian daisy</name>
    <name type="synonym">Chrysanthemum cinerariifolium</name>
    <dbReference type="NCBI Taxonomy" id="118510"/>
    <lineage>
        <taxon>Eukaryota</taxon>
        <taxon>Viridiplantae</taxon>
        <taxon>Streptophyta</taxon>
        <taxon>Embryophyta</taxon>
        <taxon>Tracheophyta</taxon>
        <taxon>Spermatophyta</taxon>
        <taxon>Magnoliopsida</taxon>
        <taxon>eudicotyledons</taxon>
        <taxon>Gunneridae</taxon>
        <taxon>Pentapetalae</taxon>
        <taxon>asterids</taxon>
        <taxon>campanulids</taxon>
        <taxon>Asterales</taxon>
        <taxon>Asteraceae</taxon>
        <taxon>Asteroideae</taxon>
        <taxon>Anthemideae</taxon>
        <taxon>Anthemidinae</taxon>
        <taxon>Tanacetum</taxon>
    </lineage>
</organism>
<dbReference type="EMBL" id="BKCJ011812756">
    <property type="protein sequence ID" value="GFD54991.1"/>
    <property type="molecule type" value="Genomic_DNA"/>
</dbReference>
<feature type="non-terminal residue" evidence="1">
    <location>
        <position position="77"/>
    </location>
</feature>
<proteinExistence type="predicted"/>
<name>A0A699XDS5_TANCI</name>